<evidence type="ECO:0000313" key="3">
    <source>
        <dbReference type="Proteomes" id="UP000013097"/>
    </source>
</evidence>
<sequence length="107" mass="13048">MIDKLLLEYKEITEKAIKDIDLDKDIEESIEKREDIIEKLKKEDVIDSLKEFNKTWDIEKHEKILLRKLEIKKNEVKKELDLIKRRKLMRNNYSYGVKKNSFLNKKI</sequence>
<dbReference type="PATRIC" id="fig|999411.4.peg.1487"/>
<name>N9WGS4_9CLOT</name>
<keyword evidence="3" id="KW-1185">Reference proteome</keyword>
<gene>
    <name evidence="2" type="ORF">HMPREF1092_01511</name>
</gene>
<accession>N9WGS4</accession>
<evidence type="ECO:0000256" key="1">
    <source>
        <dbReference type="SAM" id="Coils"/>
    </source>
</evidence>
<feature type="coiled-coil region" evidence="1">
    <location>
        <begin position="23"/>
        <end position="86"/>
    </location>
</feature>
<reference evidence="2 3" key="1">
    <citation type="submission" date="2013-01" db="EMBL/GenBank/DDBJ databases">
        <title>The Genome Sequence of Clostridium colicanis 209318.</title>
        <authorList>
            <consortium name="The Broad Institute Genome Sequencing Platform"/>
            <person name="Earl A."/>
            <person name="Ward D."/>
            <person name="Feldgarden M."/>
            <person name="Gevers D."/>
            <person name="Courvalin P."/>
            <person name="Lambert T."/>
            <person name="Walker B."/>
            <person name="Young S.K."/>
            <person name="Zeng Q."/>
            <person name="Gargeya S."/>
            <person name="Fitzgerald M."/>
            <person name="Haas B."/>
            <person name="Abouelleil A."/>
            <person name="Alvarado L."/>
            <person name="Arachchi H.M."/>
            <person name="Berlin A.M."/>
            <person name="Chapman S.B."/>
            <person name="Dewar J."/>
            <person name="Goldberg J."/>
            <person name="Griggs A."/>
            <person name="Gujja S."/>
            <person name="Hansen M."/>
            <person name="Howarth C."/>
            <person name="Imamovic A."/>
            <person name="Larimer J."/>
            <person name="McCowan C."/>
            <person name="Murphy C."/>
            <person name="Neiman D."/>
            <person name="Pearson M."/>
            <person name="Priest M."/>
            <person name="Roberts A."/>
            <person name="Saif S."/>
            <person name="Shea T."/>
            <person name="Sisk P."/>
            <person name="Sykes S."/>
            <person name="Wortman J."/>
            <person name="Nusbaum C."/>
            <person name="Birren B."/>
        </authorList>
    </citation>
    <scope>NUCLEOTIDE SEQUENCE [LARGE SCALE GENOMIC DNA]</scope>
    <source>
        <strain evidence="2 3">209318</strain>
    </source>
</reference>
<evidence type="ECO:0008006" key="4">
    <source>
        <dbReference type="Google" id="ProtNLM"/>
    </source>
</evidence>
<dbReference type="Proteomes" id="UP000013097">
    <property type="component" value="Unassembled WGS sequence"/>
</dbReference>
<dbReference type="RefSeq" id="WP_002598012.1">
    <property type="nucleotide sequence ID" value="NZ_KB850956.1"/>
</dbReference>
<dbReference type="HOGENOM" id="CLU_2205445_0_0_9"/>
<evidence type="ECO:0000313" key="2">
    <source>
        <dbReference type="EMBL" id="ENZ02276.1"/>
    </source>
</evidence>
<dbReference type="EMBL" id="AGYT01000008">
    <property type="protein sequence ID" value="ENZ02276.1"/>
    <property type="molecule type" value="Genomic_DNA"/>
</dbReference>
<proteinExistence type="predicted"/>
<keyword evidence="1" id="KW-0175">Coiled coil</keyword>
<dbReference type="AlphaFoldDB" id="N9WGS4"/>
<organism evidence="2 3">
    <name type="scientific">Clostridium thermobutyricum</name>
    <dbReference type="NCBI Taxonomy" id="29372"/>
    <lineage>
        <taxon>Bacteria</taxon>
        <taxon>Bacillati</taxon>
        <taxon>Bacillota</taxon>
        <taxon>Clostridia</taxon>
        <taxon>Eubacteriales</taxon>
        <taxon>Clostridiaceae</taxon>
        <taxon>Clostridium</taxon>
    </lineage>
</organism>
<protein>
    <recommendedName>
        <fullName evidence="4">Flagellar protein FliT</fullName>
    </recommendedName>
</protein>
<comment type="caution">
    <text evidence="2">The sequence shown here is derived from an EMBL/GenBank/DDBJ whole genome shotgun (WGS) entry which is preliminary data.</text>
</comment>